<comment type="caution">
    <text evidence="1">The sequence shown here is derived from an EMBL/GenBank/DDBJ whole genome shotgun (WGS) entry which is preliminary data.</text>
</comment>
<name>A6GFZ1_9BACT</name>
<dbReference type="Gene3D" id="2.160.20.80">
    <property type="entry name" value="E3 ubiquitin-protein ligase SopA"/>
    <property type="match status" value="1"/>
</dbReference>
<sequence length="307" mass="32530">MSDLDPVQAQARDQLLTDVKAFNAWREANPDFELDLSNADLRGANLRGALLASAKLDGARLDDVALAGASLAGASFVGASLLRADLRGADFGHATLFNAKLNGTALGARLAYAADLTDASLVAARAMGANFSECRLEGADLTDCDLRGAKLSRTMYADVELELPPSLDDEGEDDGRFWARFSELPLEIREGLALFTGMVFIGAGQQDAHGPLLANIVHTLGFDQASFSALMPSGQINLDAMVIAPPESPWIQRVWLALMCGMAGAGQLNNTVLHVIGHFGEQLGFCDRATARIMGEELGIEISAKSP</sequence>
<dbReference type="InterPro" id="IPR051082">
    <property type="entry name" value="Pentapeptide-BTB/POZ_domain"/>
</dbReference>
<dbReference type="PANTHER" id="PTHR14136:SF17">
    <property type="entry name" value="BTB_POZ DOMAIN-CONTAINING PROTEIN KCTD9"/>
    <property type="match status" value="1"/>
</dbReference>
<accession>A6GFZ1</accession>
<protein>
    <recommendedName>
        <fullName evidence="3">Pentapeptide repeat family protein</fullName>
    </recommendedName>
</protein>
<evidence type="ECO:0000313" key="2">
    <source>
        <dbReference type="Proteomes" id="UP000005801"/>
    </source>
</evidence>
<dbReference type="SUPFAM" id="SSF141571">
    <property type="entry name" value="Pentapeptide repeat-like"/>
    <property type="match status" value="1"/>
</dbReference>
<organism evidence="1 2">
    <name type="scientific">Plesiocystis pacifica SIR-1</name>
    <dbReference type="NCBI Taxonomy" id="391625"/>
    <lineage>
        <taxon>Bacteria</taxon>
        <taxon>Pseudomonadati</taxon>
        <taxon>Myxococcota</taxon>
        <taxon>Polyangia</taxon>
        <taxon>Nannocystales</taxon>
        <taxon>Nannocystaceae</taxon>
        <taxon>Plesiocystis</taxon>
    </lineage>
</organism>
<reference evidence="1 2" key="1">
    <citation type="submission" date="2007-06" db="EMBL/GenBank/DDBJ databases">
        <authorList>
            <person name="Shimkets L."/>
            <person name="Ferriera S."/>
            <person name="Johnson J."/>
            <person name="Kravitz S."/>
            <person name="Beeson K."/>
            <person name="Sutton G."/>
            <person name="Rogers Y.-H."/>
            <person name="Friedman R."/>
            <person name="Frazier M."/>
            <person name="Venter J.C."/>
        </authorList>
    </citation>
    <scope>NUCLEOTIDE SEQUENCE [LARGE SCALE GENOMIC DNA]</scope>
    <source>
        <strain evidence="1 2">SIR-1</strain>
    </source>
</reference>
<dbReference type="STRING" id="391625.PPSIR1_26236"/>
<keyword evidence="2" id="KW-1185">Reference proteome</keyword>
<dbReference type="PANTHER" id="PTHR14136">
    <property type="entry name" value="BTB_POZ DOMAIN-CONTAINING PROTEIN KCTD9"/>
    <property type="match status" value="1"/>
</dbReference>
<dbReference type="eggNOG" id="COG1357">
    <property type="taxonomic scope" value="Bacteria"/>
</dbReference>
<evidence type="ECO:0008006" key="3">
    <source>
        <dbReference type="Google" id="ProtNLM"/>
    </source>
</evidence>
<dbReference type="InterPro" id="IPR001646">
    <property type="entry name" value="5peptide_repeat"/>
</dbReference>
<dbReference type="EMBL" id="ABCS01000099">
    <property type="protein sequence ID" value="EDM75236.1"/>
    <property type="molecule type" value="Genomic_DNA"/>
</dbReference>
<dbReference type="AlphaFoldDB" id="A6GFZ1"/>
<proteinExistence type="predicted"/>
<dbReference type="Pfam" id="PF00805">
    <property type="entry name" value="Pentapeptide"/>
    <property type="match status" value="3"/>
</dbReference>
<dbReference type="RefSeq" id="WP_006975631.1">
    <property type="nucleotide sequence ID" value="NZ_ABCS01000099.1"/>
</dbReference>
<evidence type="ECO:0000313" key="1">
    <source>
        <dbReference type="EMBL" id="EDM75236.1"/>
    </source>
</evidence>
<gene>
    <name evidence="1" type="ORF">PPSIR1_26236</name>
</gene>
<dbReference type="Proteomes" id="UP000005801">
    <property type="component" value="Unassembled WGS sequence"/>
</dbReference>